<organism evidence="1">
    <name type="scientific">Aphanomyces astaci</name>
    <name type="common">Crayfish plague agent</name>
    <dbReference type="NCBI Taxonomy" id="112090"/>
    <lineage>
        <taxon>Eukaryota</taxon>
        <taxon>Sar</taxon>
        <taxon>Stramenopiles</taxon>
        <taxon>Oomycota</taxon>
        <taxon>Saprolegniomycetes</taxon>
        <taxon>Saprolegniales</taxon>
        <taxon>Verrucalvaceae</taxon>
        <taxon>Aphanomyces</taxon>
    </lineage>
</organism>
<proteinExistence type="predicted"/>
<reference evidence="1" key="1">
    <citation type="submission" date="2013-12" db="EMBL/GenBank/DDBJ databases">
        <title>The Genome Sequence of Aphanomyces astaci APO3.</title>
        <authorList>
            <consortium name="The Broad Institute Genomics Platform"/>
            <person name="Russ C."/>
            <person name="Tyler B."/>
            <person name="van West P."/>
            <person name="Dieguez-Uribeondo J."/>
            <person name="Young S.K."/>
            <person name="Zeng Q."/>
            <person name="Gargeya S."/>
            <person name="Fitzgerald M."/>
            <person name="Abouelleil A."/>
            <person name="Alvarado L."/>
            <person name="Chapman S.B."/>
            <person name="Gainer-Dewar J."/>
            <person name="Goldberg J."/>
            <person name="Griggs A."/>
            <person name="Gujja S."/>
            <person name="Hansen M."/>
            <person name="Howarth C."/>
            <person name="Imamovic A."/>
            <person name="Ireland A."/>
            <person name="Larimer J."/>
            <person name="McCowan C."/>
            <person name="Murphy C."/>
            <person name="Pearson M."/>
            <person name="Poon T.W."/>
            <person name="Priest M."/>
            <person name="Roberts A."/>
            <person name="Saif S."/>
            <person name="Shea T."/>
            <person name="Sykes S."/>
            <person name="Wortman J."/>
            <person name="Nusbaum C."/>
            <person name="Birren B."/>
        </authorList>
    </citation>
    <scope>NUCLEOTIDE SEQUENCE [LARGE SCALE GENOMIC DNA]</scope>
    <source>
        <strain evidence="1">APO3</strain>
    </source>
</reference>
<name>W4FEW1_APHAT</name>
<evidence type="ECO:0000313" key="1">
    <source>
        <dbReference type="EMBL" id="ETV65361.1"/>
    </source>
</evidence>
<dbReference type="GeneID" id="20819888"/>
<dbReference type="VEuPathDB" id="FungiDB:H257_17892"/>
<gene>
    <name evidence="1" type="ORF">H257_17892</name>
</gene>
<dbReference type="RefSeq" id="XP_009845156.1">
    <property type="nucleotide sequence ID" value="XM_009846854.1"/>
</dbReference>
<dbReference type="AlphaFoldDB" id="W4FEW1"/>
<sequence length="126" mass="13114">MWPVDGATSPKIDRLAVGVAFDWLPKDVGVDAGVAPPLNGSYEALDGGGLVSKFKLPLLVRDDGLLVKQLNGSAPFPLAPATISGFFCNRFLMLSYMIGGGTCCCCCCCGWFTYMPGMEGGATGAP</sequence>
<accession>W4FEW1</accession>
<dbReference type="EMBL" id="KI913239">
    <property type="protein sequence ID" value="ETV65361.1"/>
    <property type="molecule type" value="Genomic_DNA"/>
</dbReference>
<protein>
    <submittedName>
        <fullName evidence="1">Uncharacterized protein</fullName>
    </submittedName>
</protein>